<dbReference type="AlphaFoldDB" id="A0A5M6CX15"/>
<evidence type="ECO:0000313" key="1">
    <source>
        <dbReference type="EMBL" id="KAA5539777.1"/>
    </source>
</evidence>
<evidence type="ECO:0000313" key="2">
    <source>
        <dbReference type="Proteomes" id="UP000324479"/>
    </source>
</evidence>
<gene>
    <name evidence="1" type="ORF">FYK55_23560</name>
</gene>
<dbReference type="SUPFAM" id="SSF52540">
    <property type="entry name" value="P-loop containing nucleoside triphosphate hydrolases"/>
    <property type="match status" value="1"/>
</dbReference>
<sequence>MFRIDHRTLQAHLSGDGGGPFTHFVDELIQLEAFMAGMPMDRFHRQLRVNIGDGGVDTSLEIPILDSSVGWFDAPTCWQYKAESTYDLKSLVPEIKREMRKSHATKLIQEGYAYRFCMLADIPDDKTQKVETEMLSVATEIWNKTGGSPKRPRLVDGADLQNWIELRPTAVLSLTGQTGEFLSLRSWVANTRDLTPDYVSSPAAAGMFERIRAHVNLQQTVSGSDVCLTISGLSGVGKTRFVAEALDSIEGAHALVVQTANDQQARELAARAAEDPRATLVLVADECSPASVRSLQGLAAASSDRIRIIAIEHFERLTSGGASQQETWLDKLPPETTNAILRTNFPEVPDETRKRIVVLSDGYIRFAALICRNASGLNLTDLTQTIHSVSQWVDHYLDDDVDCDLVGAIALFSRVGFRDEFRCELESLTELTSIPIREIERRVERIRNRTGFVTQQGQFWYVTPELIAPEMFRRGWKAFAENDLDGFVKRLPPAMLEQFKRRVEYYGGEEVAAQVAGYFRSVMDRLSIDDLFNADIVEFVVSIAKLDPSRHVRRVADLLESCSDEDIGRIGTSVGSGSWGPRRHLVWMFEKMALFPEFFRDAERSLFKLARYETEEHIGNNATKVWATLWQIHFSNTPLPFDKRLAVLRERFEDSISVEFCELAVDAMIGRTGGGPVPPPFYAGRSVPDVWSPESRDNERQCLRTAIHLSAELMKHKPQFSETILDVLLRNLLWLVDRDVVAVLKDSLSGLDLSSSQRLRIYNTLIENDRRYFSHADFEGTESVRVARDWIDSLRPTNFEEQLRSVCSSDIWGERFLPENEGKPGEINELVQFAVDNPDKLKASLGWLSTDEAIAARRFGVKLGQADTDLVFADAIVNSLTPDSSQEFVAGYLSSLVKHNSSLPTSLRDFVGNEFASSPRHAMGLVEVVGNKMDMFPKILAAIENDDLSSVDVVRLAYNFGGHPLPSEQSLQLLESIANDEARFDREANWTVRLIHHLIMANRHGETEQNIVASPEFRTVCRETLRRAVPQLDRHSVGEWCKIATKLIQAGDLECFELFEKALGAKYLTLCRKSLDSLEELAESYPVEVMDCFGSTLIGESGLYLRVHVCDSLLDALPKRVVLDWCDGKSAKELKMIARHMPPPYQGGTSMTVPELLDEFLRAHGTDEILAELHAGKNSSGVWNGPLSPQLRDEAERLVSLMEHPNRWIQRYAVLEREYLLDWAEREQLREANEAIEHRTK</sequence>
<protein>
    <submittedName>
        <fullName evidence="1">ATP-binding protein</fullName>
    </submittedName>
</protein>
<dbReference type="RefSeq" id="WP_150079088.1">
    <property type="nucleotide sequence ID" value="NZ_VWOX01000017.1"/>
</dbReference>
<dbReference type="EMBL" id="VWOX01000017">
    <property type="protein sequence ID" value="KAA5539777.1"/>
    <property type="molecule type" value="Genomic_DNA"/>
</dbReference>
<dbReference type="Proteomes" id="UP000324479">
    <property type="component" value="Unassembled WGS sequence"/>
</dbReference>
<comment type="caution">
    <text evidence="1">The sequence shown here is derived from an EMBL/GenBank/DDBJ whole genome shotgun (WGS) entry which is preliminary data.</text>
</comment>
<keyword evidence="2" id="KW-1185">Reference proteome</keyword>
<reference evidence="1 2" key="1">
    <citation type="submission" date="2019-08" db="EMBL/GenBank/DDBJ databases">
        <authorList>
            <person name="Dhanesh K."/>
            <person name="Kumar G."/>
            <person name="Sasikala C."/>
            <person name="Venkata Ramana C."/>
        </authorList>
    </citation>
    <scope>NUCLEOTIDE SEQUENCE [LARGE SCALE GENOMIC DNA]</scope>
    <source>
        <strain evidence="1 2">JC645</strain>
    </source>
</reference>
<organism evidence="1 2">
    <name type="scientific">Roseiconus nitratireducens</name>
    <dbReference type="NCBI Taxonomy" id="2605748"/>
    <lineage>
        <taxon>Bacteria</taxon>
        <taxon>Pseudomonadati</taxon>
        <taxon>Planctomycetota</taxon>
        <taxon>Planctomycetia</taxon>
        <taxon>Pirellulales</taxon>
        <taxon>Pirellulaceae</taxon>
        <taxon>Roseiconus</taxon>
    </lineage>
</organism>
<name>A0A5M6CX15_9BACT</name>
<dbReference type="GO" id="GO:0005524">
    <property type="term" value="F:ATP binding"/>
    <property type="evidence" value="ECO:0007669"/>
    <property type="project" value="UniProtKB-KW"/>
</dbReference>
<accession>A0A5M6CX15</accession>
<dbReference type="InterPro" id="IPR027417">
    <property type="entry name" value="P-loop_NTPase"/>
</dbReference>
<keyword evidence="1" id="KW-0067">ATP-binding</keyword>
<proteinExistence type="predicted"/>
<keyword evidence="1" id="KW-0547">Nucleotide-binding</keyword>